<keyword evidence="5" id="KW-1185">Reference proteome</keyword>
<dbReference type="PROSITE" id="PS51186">
    <property type="entry name" value="GNAT"/>
    <property type="match status" value="1"/>
</dbReference>
<dbReference type="Pfam" id="PF00583">
    <property type="entry name" value="Acetyltransf_1"/>
    <property type="match status" value="1"/>
</dbReference>
<dbReference type="CDD" id="cd04301">
    <property type="entry name" value="NAT_SF"/>
    <property type="match status" value="1"/>
</dbReference>
<dbReference type="RefSeq" id="WP_223675653.1">
    <property type="nucleotide sequence ID" value="NZ_JAINZW010000002.1"/>
</dbReference>
<evidence type="ECO:0000256" key="2">
    <source>
        <dbReference type="ARBA" id="ARBA00023315"/>
    </source>
</evidence>
<dbReference type="EMBL" id="JAINZW010000002">
    <property type="protein sequence ID" value="MBZ4039288.1"/>
    <property type="molecule type" value="Genomic_DNA"/>
</dbReference>
<dbReference type="Proteomes" id="UP001430954">
    <property type="component" value="Unassembled WGS sequence"/>
</dbReference>
<accession>A0ABS7T5Z8</accession>
<dbReference type="InterPro" id="IPR000182">
    <property type="entry name" value="GNAT_dom"/>
</dbReference>
<sequence length="194" mass="21562">MEQILTPPASPTIYAGPDYPCWTHVLDDGRTVHIRPLRRQDAEADRRFIKGLSSESRRARFLGSMSEPSDEEIDALTDIDYVNDVALAATTQAGGREDIVGVARYATDNAGERCECAVVVADDWQGHGLATALMKRLIRIAQERGLRLMESYDLAGNIGMHDLARSLGFHVRRDPQDVHQLIYALPLNPQRPAL</sequence>
<gene>
    <name evidence="4" type="ORF">K6753_07050</name>
</gene>
<dbReference type="SUPFAM" id="SSF55729">
    <property type="entry name" value="Acyl-CoA N-acyltransferases (Nat)"/>
    <property type="match status" value="1"/>
</dbReference>
<keyword evidence="2" id="KW-0012">Acyltransferase</keyword>
<name>A0ABS7T5Z8_9GAMM</name>
<proteinExistence type="predicted"/>
<dbReference type="Gene3D" id="3.40.630.30">
    <property type="match status" value="1"/>
</dbReference>
<evidence type="ECO:0000313" key="5">
    <source>
        <dbReference type="Proteomes" id="UP001430954"/>
    </source>
</evidence>
<organism evidence="4 5">
    <name type="scientific">Novilysobacter selenitireducens</name>
    <dbReference type="NCBI Taxonomy" id="2872639"/>
    <lineage>
        <taxon>Bacteria</taxon>
        <taxon>Pseudomonadati</taxon>
        <taxon>Pseudomonadota</taxon>
        <taxon>Gammaproteobacteria</taxon>
        <taxon>Lysobacterales</taxon>
        <taxon>Lysobacteraceae</taxon>
        <taxon>Novilysobacter</taxon>
    </lineage>
</organism>
<dbReference type="PANTHER" id="PTHR43072:SF23">
    <property type="entry name" value="UPF0039 PROTEIN C11D3.02C"/>
    <property type="match status" value="1"/>
</dbReference>
<evidence type="ECO:0000259" key="3">
    <source>
        <dbReference type="PROSITE" id="PS51186"/>
    </source>
</evidence>
<feature type="domain" description="N-acetyltransferase" evidence="3">
    <location>
        <begin position="32"/>
        <end position="188"/>
    </location>
</feature>
<dbReference type="InterPro" id="IPR016181">
    <property type="entry name" value="Acyl_CoA_acyltransferase"/>
</dbReference>
<evidence type="ECO:0000256" key="1">
    <source>
        <dbReference type="ARBA" id="ARBA00022679"/>
    </source>
</evidence>
<evidence type="ECO:0000313" key="4">
    <source>
        <dbReference type="EMBL" id="MBZ4039288.1"/>
    </source>
</evidence>
<reference evidence="4 5" key="1">
    <citation type="submission" date="2021-09" db="EMBL/GenBank/DDBJ databases">
        <title>Lysobacter sp. 13A isolated from the river sediment.</title>
        <authorList>
            <person name="Liu H."/>
            <person name="Li S."/>
            <person name="Mao S."/>
        </authorList>
    </citation>
    <scope>NUCLEOTIDE SEQUENCE [LARGE SCALE GENOMIC DNA]</scope>
    <source>
        <strain evidence="4 5">13A</strain>
    </source>
</reference>
<keyword evidence="1" id="KW-0808">Transferase</keyword>
<comment type="caution">
    <text evidence="4">The sequence shown here is derived from an EMBL/GenBank/DDBJ whole genome shotgun (WGS) entry which is preliminary data.</text>
</comment>
<protein>
    <submittedName>
        <fullName evidence="4">GNAT family N-acetyltransferase</fullName>
    </submittedName>
</protein>
<dbReference type="PANTHER" id="PTHR43072">
    <property type="entry name" value="N-ACETYLTRANSFERASE"/>
    <property type="match status" value="1"/>
</dbReference>